<dbReference type="Gramene" id="TuG1812G0600003194.01.T03">
    <property type="protein sequence ID" value="TuG1812G0600003194.01.T03"/>
    <property type="gene ID" value="TuG1812G0600003194.01"/>
</dbReference>
<evidence type="ECO:0000313" key="2">
    <source>
        <dbReference type="Proteomes" id="UP000015106"/>
    </source>
</evidence>
<gene>
    <name evidence="1" type="primary">LOC125514475</name>
</gene>
<reference evidence="1" key="3">
    <citation type="submission" date="2022-06" db="UniProtKB">
        <authorList>
            <consortium name="EnsemblPlants"/>
        </authorList>
    </citation>
    <scope>IDENTIFICATION</scope>
</reference>
<accession>A0A8R7UZE6</accession>
<name>A0A8R7UZE6_TRIUA</name>
<reference evidence="1" key="2">
    <citation type="submission" date="2018-03" db="EMBL/GenBank/DDBJ databases">
        <title>The Triticum urartu genome reveals the dynamic nature of wheat genome evolution.</title>
        <authorList>
            <person name="Ling H."/>
            <person name="Ma B."/>
            <person name="Shi X."/>
            <person name="Liu H."/>
            <person name="Dong L."/>
            <person name="Sun H."/>
            <person name="Cao Y."/>
            <person name="Gao Q."/>
            <person name="Zheng S."/>
            <person name="Li Y."/>
            <person name="Yu Y."/>
            <person name="Du H."/>
            <person name="Qi M."/>
            <person name="Li Y."/>
            <person name="Yu H."/>
            <person name="Cui Y."/>
            <person name="Wang N."/>
            <person name="Chen C."/>
            <person name="Wu H."/>
            <person name="Zhao Y."/>
            <person name="Zhang J."/>
            <person name="Li Y."/>
            <person name="Zhou W."/>
            <person name="Zhang B."/>
            <person name="Hu W."/>
            <person name="Eijk M."/>
            <person name="Tang J."/>
            <person name="Witsenboer H."/>
            <person name="Zhao S."/>
            <person name="Li Z."/>
            <person name="Zhang A."/>
            <person name="Wang D."/>
            <person name="Liang C."/>
        </authorList>
    </citation>
    <scope>NUCLEOTIDE SEQUENCE [LARGE SCALE GENOMIC DNA]</scope>
    <source>
        <strain evidence="1">cv. G1812</strain>
    </source>
</reference>
<dbReference type="Proteomes" id="UP000015106">
    <property type="component" value="Chromosome 6"/>
</dbReference>
<keyword evidence="2" id="KW-1185">Reference proteome</keyword>
<dbReference type="EnsemblPlants" id="TuG1812G0600003194.01.T03">
    <property type="protein sequence ID" value="TuG1812G0600003194.01.T03"/>
    <property type="gene ID" value="TuG1812G0600003194.01"/>
</dbReference>
<dbReference type="AlphaFoldDB" id="A0A8R7UZE6"/>
<protein>
    <submittedName>
        <fullName evidence="1">Uncharacterized protein</fullName>
    </submittedName>
</protein>
<evidence type="ECO:0000313" key="1">
    <source>
        <dbReference type="EnsemblPlants" id="TuG1812G0600003194.01.T03"/>
    </source>
</evidence>
<reference evidence="2" key="1">
    <citation type="journal article" date="2013" name="Nature">
        <title>Draft genome of the wheat A-genome progenitor Triticum urartu.</title>
        <authorList>
            <person name="Ling H.Q."/>
            <person name="Zhao S."/>
            <person name="Liu D."/>
            <person name="Wang J."/>
            <person name="Sun H."/>
            <person name="Zhang C."/>
            <person name="Fan H."/>
            <person name="Li D."/>
            <person name="Dong L."/>
            <person name="Tao Y."/>
            <person name="Gao C."/>
            <person name="Wu H."/>
            <person name="Li Y."/>
            <person name="Cui Y."/>
            <person name="Guo X."/>
            <person name="Zheng S."/>
            <person name="Wang B."/>
            <person name="Yu K."/>
            <person name="Liang Q."/>
            <person name="Yang W."/>
            <person name="Lou X."/>
            <person name="Chen J."/>
            <person name="Feng M."/>
            <person name="Jian J."/>
            <person name="Zhang X."/>
            <person name="Luo G."/>
            <person name="Jiang Y."/>
            <person name="Liu J."/>
            <person name="Wang Z."/>
            <person name="Sha Y."/>
            <person name="Zhang B."/>
            <person name="Wu H."/>
            <person name="Tang D."/>
            <person name="Shen Q."/>
            <person name="Xue P."/>
            <person name="Zou S."/>
            <person name="Wang X."/>
            <person name="Liu X."/>
            <person name="Wang F."/>
            <person name="Yang Y."/>
            <person name="An X."/>
            <person name="Dong Z."/>
            <person name="Zhang K."/>
            <person name="Zhang X."/>
            <person name="Luo M.C."/>
            <person name="Dvorak J."/>
            <person name="Tong Y."/>
            <person name="Wang J."/>
            <person name="Yang H."/>
            <person name="Li Z."/>
            <person name="Wang D."/>
            <person name="Zhang A."/>
            <person name="Wang J."/>
        </authorList>
    </citation>
    <scope>NUCLEOTIDE SEQUENCE</scope>
    <source>
        <strain evidence="2">cv. G1812</strain>
    </source>
</reference>
<organism evidence="1 2">
    <name type="scientific">Triticum urartu</name>
    <name type="common">Red wild einkorn</name>
    <name type="synonym">Crithodium urartu</name>
    <dbReference type="NCBI Taxonomy" id="4572"/>
    <lineage>
        <taxon>Eukaryota</taxon>
        <taxon>Viridiplantae</taxon>
        <taxon>Streptophyta</taxon>
        <taxon>Embryophyta</taxon>
        <taxon>Tracheophyta</taxon>
        <taxon>Spermatophyta</taxon>
        <taxon>Magnoliopsida</taxon>
        <taxon>Liliopsida</taxon>
        <taxon>Poales</taxon>
        <taxon>Poaceae</taxon>
        <taxon>BOP clade</taxon>
        <taxon>Pooideae</taxon>
        <taxon>Triticodae</taxon>
        <taxon>Triticeae</taxon>
        <taxon>Triticinae</taxon>
        <taxon>Triticum</taxon>
    </lineage>
</organism>
<sequence length="36" mass="4136">MDSTRALTRMRKEATLKIKQTTEMQKAKSGVLEIQL</sequence>
<proteinExistence type="predicted"/>